<dbReference type="Pfam" id="PF04650">
    <property type="entry name" value="YSIRK_signal"/>
    <property type="match status" value="1"/>
</dbReference>
<keyword evidence="7 13" id="KW-0378">Hydrolase</keyword>
<name>A0A380GR34_9STAP</name>
<evidence type="ECO:0000256" key="6">
    <source>
        <dbReference type="ARBA" id="ARBA00022729"/>
    </source>
</evidence>
<feature type="region of interest" description="Disordered" evidence="10">
    <location>
        <begin position="39"/>
        <end position="438"/>
    </location>
</feature>
<reference evidence="13 14" key="1">
    <citation type="submission" date="2018-06" db="EMBL/GenBank/DDBJ databases">
        <authorList>
            <consortium name="Pathogen Informatics"/>
            <person name="Doyle S."/>
        </authorList>
    </citation>
    <scope>NUCLEOTIDE SEQUENCE [LARGE SCALE GENOMIC DNA]</scope>
    <source>
        <strain evidence="13 14">NCTC13834</strain>
    </source>
</reference>
<evidence type="ECO:0000256" key="3">
    <source>
        <dbReference type="ARBA" id="ARBA00010701"/>
    </source>
</evidence>
<evidence type="ECO:0000256" key="2">
    <source>
        <dbReference type="ARBA" id="ARBA00004613"/>
    </source>
</evidence>
<dbReference type="NCBIfam" id="TIGR01168">
    <property type="entry name" value="YSIRK_signal"/>
    <property type="match status" value="1"/>
</dbReference>
<feature type="compositionally biased region" description="Basic and acidic residues" evidence="10">
    <location>
        <begin position="314"/>
        <end position="323"/>
    </location>
</feature>
<proteinExistence type="inferred from homology"/>
<comment type="catalytic activity">
    <reaction evidence="1">
        <text>a triacylglycerol + H2O = a diacylglycerol + a fatty acid + H(+)</text>
        <dbReference type="Rhea" id="RHEA:12044"/>
        <dbReference type="ChEBI" id="CHEBI:15377"/>
        <dbReference type="ChEBI" id="CHEBI:15378"/>
        <dbReference type="ChEBI" id="CHEBI:17855"/>
        <dbReference type="ChEBI" id="CHEBI:18035"/>
        <dbReference type="ChEBI" id="CHEBI:28868"/>
        <dbReference type="EC" id="3.1.1.3"/>
    </reaction>
</comment>
<dbReference type="InterPro" id="IPR005877">
    <property type="entry name" value="YSIRK_signal_dom"/>
</dbReference>
<gene>
    <name evidence="13" type="primary">lip</name>
    <name evidence="13" type="ORF">NCTC13834_02565</name>
</gene>
<keyword evidence="8" id="KW-0442">Lipid degradation</keyword>
<feature type="compositionally biased region" description="Basic and acidic residues" evidence="10">
    <location>
        <begin position="420"/>
        <end position="429"/>
    </location>
</feature>
<dbReference type="InterPro" id="IPR029058">
    <property type="entry name" value="AB_hydrolase_fold"/>
</dbReference>
<dbReference type="Gene3D" id="3.40.50.1820">
    <property type="entry name" value="alpha/beta hydrolase"/>
    <property type="match status" value="1"/>
</dbReference>
<accession>A0A380GR34</accession>
<evidence type="ECO:0000313" key="14">
    <source>
        <dbReference type="Proteomes" id="UP000254412"/>
    </source>
</evidence>
<feature type="compositionally biased region" description="Basic and acidic residues" evidence="10">
    <location>
        <begin position="206"/>
        <end position="217"/>
    </location>
</feature>
<dbReference type="RefSeq" id="WP_103373015.1">
    <property type="nucleotide sequence ID" value="NZ_BMCF01000003.1"/>
</dbReference>
<feature type="compositionally biased region" description="Basic and acidic residues" evidence="10">
    <location>
        <begin position="385"/>
        <end position="399"/>
    </location>
</feature>
<dbReference type="GO" id="GO:0016042">
    <property type="term" value="P:lipid catabolic process"/>
    <property type="evidence" value="ECO:0007669"/>
    <property type="project" value="UniProtKB-KW"/>
</dbReference>
<keyword evidence="5" id="KW-0964">Secreted</keyword>
<evidence type="ECO:0000256" key="7">
    <source>
        <dbReference type="ARBA" id="ARBA00022801"/>
    </source>
</evidence>
<feature type="compositionally biased region" description="Basic and acidic residues" evidence="10">
    <location>
        <begin position="89"/>
        <end position="98"/>
    </location>
</feature>
<evidence type="ECO:0000256" key="4">
    <source>
        <dbReference type="ARBA" id="ARBA00013279"/>
    </source>
</evidence>
<dbReference type="NCBIfam" id="NF047351">
    <property type="entry name" value="lipase_YSIRK_Sa"/>
    <property type="match status" value="1"/>
</dbReference>
<evidence type="ECO:0000259" key="11">
    <source>
        <dbReference type="Pfam" id="PF04650"/>
    </source>
</evidence>
<evidence type="ECO:0000256" key="1">
    <source>
        <dbReference type="ARBA" id="ARBA00001024"/>
    </source>
</evidence>
<dbReference type="PANTHER" id="PTHR34043:SF3">
    <property type="entry name" value="ALPHA_BETA-HYDROLASES SUPERFAMILY PROTEIN"/>
    <property type="match status" value="1"/>
</dbReference>
<feature type="domain" description="Lipase-like C-terminal" evidence="12">
    <location>
        <begin position="439"/>
        <end position="813"/>
    </location>
</feature>
<evidence type="ECO:0000256" key="8">
    <source>
        <dbReference type="ARBA" id="ARBA00022963"/>
    </source>
</evidence>
<evidence type="ECO:0000313" key="13">
    <source>
        <dbReference type="EMBL" id="SUM56160.1"/>
    </source>
</evidence>
<dbReference type="Pfam" id="PF24708">
    <property type="entry name" value="Lip_C"/>
    <property type="match status" value="1"/>
</dbReference>
<feature type="compositionally biased region" description="Basic and acidic residues" evidence="10">
    <location>
        <begin position="111"/>
        <end position="125"/>
    </location>
</feature>
<feature type="compositionally biased region" description="Basic and acidic residues" evidence="10">
    <location>
        <begin position="278"/>
        <end position="287"/>
    </location>
</feature>
<keyword evidence="6" id="KW-0732">Signal</keyword>
<dbReference type="EMBL" id="UHDS01000001">
    <property type="protein sequence ID" value="SUM56160.1"/>
    <property type="molecule type" value="Genomic_DNA"/>
</dbReference>
<comment type="subcellular location">
    <subcellularLocation>
        <location evidence="2">Secreted</location>
    </subcellularLocation>
</comment>
<dbReference type="GO" id="GO:0004806">
    <property type="term" value="F:triacylglycerol lipase activity"/>
    <property type="evidence" value="ECO:0007669"/>
    <property type="project" value="UniProtKB-EC"/>
</dbReference>
<evidence type="ECO:0000256" key="5">
    <source>
        <dbReference type="ARBA" id="ARBA00022525"/>
    </source>
</evidence>
<dbReference type="Proteomes" id="UP000254412">
    <property type="component" value="Unassembled WGS sequence"/>
</dbReference>
<dbReference type="EC" id="3.1.1.3" evidence="4"/>
<evidence type="ECO:0000256" key="10">
    <source>
        <dbReference type="SAM" id="MobiDB-lite"/>
    </source>
</evidence>
<sequence>MEPSKNKYSIRKFTFGASSILIGSLLLIGIDNSVQAAETNSQMSEIERQNDKDNIEGIKSSGATGDAQSHILVNEKNGLKNDEQTSSEHSLHNDKTNVELEDVGEGTLNKEAPEYNENDRNKAEASNEVGQENNENERNKTEASNEVDPEYNESDKTKTEASDEVDPEYNESDKTKTEASDEVDLEYNESDKTKTEPSNEVGPENNKNDKNKTKASNEVDPEYNESDKTKTEASNEVDPEYNENDKNKTKASDEVDPEYNESDKTKTEPSNEVGPENNKNDKNKTEASDEVDPEYNESDKTKTEASNEVSPENNKNDKNKTEASDEVDPEYNESDKIKTEPSNEVDLENNENERNKVSAVDGSTMQSHVNQPVQFEDLKNNQIGSKERQSDKQKDEQDKNLTLLKKNAMATTNNQTEQQTYEKAEEQPTKKAKQSQYNNEDPIILVHGFNGFTDDIKPSVLPHYWGGDKLNIQQDLEQKGYNTYEASIGALSSNHDRAVELYYYIKGGTVDYGAAHAEKYGHDRYGKTYEGVYKDWQPGQKVHLVGHSMGGQTIRQMEEYLRNGNSEEIEYQKQHSGEISPLFQGNHDNMISSITTLATPHNGTHAADELGNEALIRQVAFDYTKLKGNKYSNVDFGLAQWGLQQKDDETYSQYVNRLKDSKLWTTNDNGFYDLTRAGATELNKKTSLNPNIVYKTYTGESTRDGLFGRQKSDINMFLGMVLTGNVIGKAAEKDWRVNDGLVSTISALHPFNQNFVEASDNIKKGVWQVTPIMHGWDHADFVGQDNNDTKRSQAELSQLYEQIASDLVKNEALEA</sequence>
<feature type="compositionally biased region" description="Basic and acidic residues" evidence="10">
    <location>
        <begin position="243"/>
        <end position="253"/>
    </location>
</feature>
<dbReference type="InterPro" id="IPR056304">
    <property type="entry name" value="Lip-like_C"/>
</dbReference>
<dbReference type="SUPFAM" id="SSF53474">
    <property type="entry name" value="alpha/beta-Hydrolases"/>
    <property type="match status" value="1"/>
</dbReference>
<dbReference type="GO" id="GO:0005576">
    <property type="term" value="C:extracellular region"/>
    <property type="evidence" value="ECO:0007669"/>
    <property type="project" value="UniProtKB-SubCell"/>
</dbReference>
<evidence type="ECO:0000259" key="12">
    <source>
        <dbReference type="Pfam" id="PF24708"/>
    </source>
</evidence>
<comment type="similarity">
    <text evidence="3">Belongs to the AB hydrolase superfamily. Lipase family.</text>
</comment>
<protein>
    <recommendedName>
        <fullName evidence="4">triacylglycerol lipase</fullName>
        <ecNumber evidence="4">3.1.1.3</ecNumber>
    </recommendedName>
</protein>
<feature type="compositionally biased region" description="Basic and acidic residues" evidence="10">
    <location>
        <begin position="45"/>
        <end position="56"/>
    </location>
</feature>
<feature type="compositionally biased region" description="Polar residues" evidence="10">
    <location>
        <begin position="361"/>
        <end position="373"/>
    </location>
</feature>
<evidence type="ECO:0000256" key="9">
    <source>
        <dbReference type="ARBA" id="ARBA00023098"/>
    </source>
</evidence>
<feature type="domain" description="YSIRK Gram-positive signal peptide" evidence="11">
    <location>
        <begin position="5"/>
        <end position="27"/>
    </location>
</feature>
<keyword evidence="9" id="KW-0443">Lipid metabolism</keyword>
<dbReference type="PANTHER" id="PTHR34043">
    <property type="entry name" value="ALPHA/BETA-HYDROLASES SUPERFAMILY PROTEIN"/>
    <property type="match status" value="1"/>
</dbReference>
<organism evidence="13 14">
    <name type="scientific">Staphylococcus nepalensis</name>
    <dbReference type="NCBI Taxonomy" id="214473"/>
    <lineage>
        <taxon>Bacteria</taxon>
        <taxon>Bacillati</taxon>
        <taxon>Bacillota</taxon>
        <taxon>Bacilli</taxon>
        <taxon>Bacillales</taxon>
        <taxon>Staphylococcaceae</taxon>
        <taxon>Staphylococcus</taxon>
    </lineage>
</organism>
<dbReference type="AlphaFoldDB" id="A0A380GR34"/>